<dbReference type="InterPro" id="IPR016035">
    <property type="entry name" value="Acyl_Trfase/lysoPLipase"/>
</dbReference>
<evidence type="ECO:0000256" key="6">
    <source>
        <dbReference type="ARBA" id="ARBA00023315"/>
    </source>
</evidence>
<dbReference type="FunFam" id="3.40.50.720:FF:000209">
    <property type="entry name" value="Polyketide synthase Pks12"/>
    <property type="match status" value="1"/>
</dbReference>
<dbReference type="Pfam" id="PF00109">
    <property type="entry name" value="ketoacyl-synt"/>
    <property type="match status" value="1"/>
</dbReference>
<evidence type="ECO:0000256" key="2">
    <source>
        <dbReference type="ARBA" id="ARBA00022553"/>
    </source>
</evidence>
<dbReference type="PROSITE" id="PS52004">
    <property type="entry name" value="KS3_2"/>
    <property type="match status" value="1"/>
</dbReference>
<dbReference type="InterPro" id="IPR013154">
    <property type="entry name" value="ADH-like_N"/>
</dbReference>
<evidence type="ECO:0000256" key="3">
    <source>
        <dbReference type="ARBA" id="ARBA00022679"/>
    </source>
</evidence>
<dbReference type="InterPro" id="IPR020841">
    <property type="entry name" value="PKS_Beta-ketoAc_synthase_dom"/>
</dbReference>
<dbReference type="SMART" id="SM01294">
    <property type="entry name" value="PKS_PP_betabranch"/>
    <property type="match status" value="1"/>
</dbReference>
<feature type="active site" description="Proton donor; for dehydratase activity" evidence="8">
    <location>
        <position position="1091"/>
    </location>
</feature>
<dbReference type="CDD" id="cd08955">
    <property type="entry name" value="KR_2_FAS_SDR_x"/>
    <property type="match status" value="1"/>
</dbReference>
<dbReference type="PROSITE" id="PS00012">
    <property type="entry name" value="PHOSPHOPANTETHEINE"/>
    <property type="match status" value="1"/>
</dbReference>
<sequence>MSKCVALVGLAFRFPGTDSRHYWNDLLNGKDCVTEVEAGRWSKDAYLHPAKDHPGTAYTFAAGSIGDVSGFDADFFGISPREAALMDPQQRLLLELGWESIESAGIKPSSLRGSDCGVFVGIASADYSYRMADDLATVDASMATGNTASIAANRLSYVFDLRGPSLAVDTACSSAMVAFHLACRAIANGEISHAIAGGVSLHLHPYGFITFSKASMLSPNGRCKVFDASGDGYVRSEGGGLFLLKDYDQAVADGDRILAVVAGTAVNTDGRKSGLTVPSVDAQAALMRQVYEQAGIPPSAIDYLEAHGTGTPVGDPIETRAIGQALGQRRAADAPLPIGSVKSNLGHLEAASGVAGLVKAIYSLQHRVVPGTIGIKEFNPNIRFDDWNIEVLTKPYPLRETGTLTIGVNSFGFGGANAHVILQTPAEAAGTPDTRAAAATTAAVPMIVTGRSSAALQANARKLADTLRGPDAPALYDVAHEAALRRDWHEKRAVVFGTDSEHVAQLLEQLGADDAANPSIHEGVGVRDAQGPVFVYSGNGSQWAGMGSKLLAHPVFKQTIAEIDRMFAELADWSLNALFERDAQDGIYERTEIAQPALFALQVGVTRMLAEQGVRPTAVVGHSVGEVAAAWACGALSLADAVAVIYHRSQQQGLTKGKGRMAAVGIDGIATAALLDELGLQDALCVAGYNSAKGATLAGAPHALEQVGQVLAERRVFYKQLDLDYAFHSSAMDPIEAPLKQALAPIRPQRASVPFFSTVAGAELDGTALDADYWWRNIRVPVRFEQALDSLVTQGSNVLIEVGPAPVLRNYINETLKQHGKTGHCIPTGRRTDDAPERVQAAAAQTLISGAPIDWTRFFPSDAARAKLPSYAWQRERYWHPVTTESLNQLGRRRVHPLLGYRMTQQTQPAWENQLDTLLQPWLADHVVGHATVFPGSGFAEIALAAALQWHPGDHADIEELEIHAPLLLSAAPSKITRLSLDEGDGRFRLRSKPVGSTDPWTVHASGRLLSGANAQQLAEIAPALPEREPDFTGATHLALTRAAELDYGPAFQAVSHGWLESPQSVVAVLHAPQALADSLPHSLLHPALLDCTFQLIIQMLKDDPSLGQGIAFVPTRIGRLRWRAGQGTPHRVRARLLKRAPHSLTAEFAIFDEHGQQIAAVSEARFRSVRLAKAHTEPLSFLDYAATPSPHPQSQQPANTALRRNALQPALRATVRSIATDGLLERYAQEVDPLLETLCDRYAAEALLTLSTDGRLDAAALTACRDAAPHAAPLLDWALGRSARRLPDSQDWQIDVPQDDGASTGDIWNSLLREYPDYFTLVHATGRVGLHLPALLTGSAAWANVCPRDVTPVELAHYVLGDEANQRLSDTLSAHLEKALVARAPEQRVGIVEIGAGASRATADLCRHLDFAVADFSYASSEDAALEHAERLREHCPELSVQRIDASAASPGRDADLIVFHCDFGNPDAARLALQYGANRLKPGGTLLLWGTQPAAWMDFIFGGNAAWWAKRADGTPVSPQRTAAYWQTELAQLGLECDEPLELAPESACGPYLLAAGLPVEAAAVAQPQPPQGGWLILSDAHTAGESGPARKLADHLSSRRRLPVRVETDVTPEQLDAVLQRAQAELGDIRGIVHLAGLAYGANLADGDDPQRLLQAQVQRCALAAGLASACERAGLKTTLWLLTAGAAPFLPSAPSSRYATLNDASLWLYGRTMINEAAGFDVRLVDLPQTEPVPLDALARELLWPDGEQEVALGAAGERYAPRLRKNPRPHSAAPATPASATDTALRLGFEVPGQLRNLRWEAHTLPDVREDELQIRVEATGLNFRDVMYTLGLLSDEAIENGFAGPTLGLEFSGVVERVGRKVTGYKPGDAVVGFGPASFGNRVVTQSSALSHIPRSLSFEAAATIPSTFFTVYYAFHHLARLEPGERVLIHGAAGGVGIAAIQFAQWIGAEIHASAGSDEKRDFLRLMGVKHIYDSRSLEFADEILAATDGEGVDVVLNSLAGEAINRNLRALKPFGRFLELGKRDFYENTRIGLRPFRNNISYFGIDADQLMSKRPDLTRRLYGEMMALFEEGVLRPLPYHAFDANDIVDAFRHMQQARQIGKIVVTYRRGLQASAAAQTAAPADELRLRDEASYLVTGGLSGFGLRTAQWLADKGARHLVLASRSGPASDEAKEAIAALRERGVDVHAAACDVTDRAALAALLAHVDAHMPPLRGIVHAAMVIDDGLVRGATAAQIERVMAPKIVGALHLDELTCALPLDFFVFHSSGTTLFGNPGQSNYVAANGWLEALARLRRARGLPATSPRWGAIADAGFLARNQKVKDALQNRMGGSALPAATALDALEDMLLGNVGDLGVLELDWRALSRFLPSAQTPKFAWVARDAATSHQDEDGSDDVAELLATLNDEELHPAVVDMIKHEVSEILRVPADKIDPDRSVYDMGLDSLMGVELVVALESRFGVRLPVMALSESPTMTKLATRLIEVLRGEEPAEPDTVAQQVAHVVAQHTEDVSSEAIAEFTDEIKAAQEAGHKPERMIR</sequence>
<dbReference type="InterPro" id="IPR014031">
    <property type="entry name" value="Ketoacyl_synth_C"/>
</dbReference>
<dbReference type="Pfam" id="PF21089">
    <property type="entry name" value="PKS_DH_N"/>
    <property type="match status" value="1"/>
</dbReference>
<dbReference type="InterPro" id="IPR001227">
    <property type="entry name" value="Ac_transferase_dom_sf"/>
</dbReference>
<dbReference type="PANTHER" id="PTHR43775:SF37">
    <property type="entry name" value="SI:DKEY-61P9.11"/>
    <property type="match status" value="1"/>
</dbReference>
<dbReference type="SMART" id="SM00823">
    <property type="entry name" value="PKS_PP"/>
    <property type="match status" value="1"/>
</dbReference>
<evidence type="ECO:0000259" key="9">
    <source>
        <dbReference type="PROSITE" id="PS50075"/>
    </source>
</evidence>
<dbReference type="Gene3D" id="3.40.50.720">
    <property type="entry name" value="NAD(P)-binding Rossmann-like Domain"/>
    <property type="match status" value="3"/>
</dbReference>
<dbReference type="PANTHER" id="PTHR43775">
    <property type="entry name" value="FATTY ACID SYNTHASE"/>
    <property type="match status" value="1"/>
</dbReference>
<dbReference type="SMART" id="SM00827">
    <property type="entry name" value="PKS_AT"/>
    <property type="match status" value="1"/>
</dbReference>
<dbReference type="FunFam" id="3.40.47.10:FF:000019">
    <property type="entry name" value="Polyketide synthase type I"/>
    <property type="match status" value="1"/>
</dbReference>
<organism evidence="13 14">
    <name type="scientific">Burkholderia anthina</name>
    <dbReference type="NCBI Taxonomy" id="179879"/>
    <lineage>
        <taxon>Bacteria</taxon>
        <taxon>Pseudomonadati</taxon>
        <taxon>Pseudomonadota</taxon>
        <taxon>Betaproteobacteria</taxon>
        <taxon>Burkholderiales</taxon>
        <taxon>Burkholderiaceae</taxon>
        <taxon>Burkholderia</taxon>
        <taxon>Burkholderia cepacia complex</taxon>
    </lineage>
</organism>
<dbReference type="CDD" id="cd00833">
    <property type="entry name" value="PKS"/>
    <property type="match status" value="1"/>
</dbReference>
<feature type="domain" description="Carrier" evidence="9">
    <location>
        <begin position="2415"/>
        <end position="2492"/>
    </location>
</feature>
<dbReference type="GO" id="GO:0031177">
    <property type="term" value="F:phosphopantetheine binding"/>
    <property type="evidence" value="ECO:0007669"/>
    <property type="project" value="InterPro"/>
</dbReference>
<dbReference type="RefSeq" id="WP_174927168.1">
    <property type="nucleotide sequence ID" value="NZ_CABVLY010000016.1"/>
</dbReference>
<keyword evidence="5" id="KW-0511">Multifunctional enzyme</keyword>
<dbReference type="PROSITE" id="PS52019">
    <property type="entry name" value="PKS_MFAS_DH"/>
    <property type="match status" value="1"/>
</dbReference>
<dbReference type="GO" id="GO:0004315">
    <property type="term" value="F:3-oxoacyl-[acyl-carrier-protein] synthase activity"/>
    <property type="evidence" value="ECO:0007669"/>
    <property type="project" value="InterPro"/>
</dbReference>
<evidence type="ECO:0000256" key="1">
    <source>
        <dbReference type="ARBA" id="ARBA00022450"/>
    </source>
</evidence>
<evidence type="ECO:0000259" key="10">
    <source>
        <dbReference type="PROSITE" id="PS52004"/>
    </source>
</evidence>
<dbReference type="Pfam" id="PF16197">
    <property type="entry name" value="KAsynt_C_assoc"/>
    <property type="match status" value="1"/>
</dbReference>
<comment type="function">
    <text evidence="7">Involved in production of the polyketide antibiotic thailandamide.</text>
</comment>
<accession>A0A6P2GCR0</accession>
<dbReference type="Pfam" id="PF08659">
    <property type="entry name" value="KR"/>
    <property type="match status" value="1"/>
</dbReference>
<evidence type="ECO:0000313" key="13">
    <source>
        <dbReference type="EMBL" id="VVU51307.1"/>
    </source>
</evidence>
<evidence type="ECO:0000313" key="14">
    <source>
        <dbReference type="Proteomes" id="UP000494201"/>
    </source>
</evidence>
<dbReference type="InterPro" id="IPR011032">
    <property type="entry name" value="GroES-like_sf"/>
</dbReference>
<feature type="domain" description="PKS/mFAS DH" evidence="11">
    <location>
        <begin position="896"/>
        <end position="1176"/>
    </location>
</feature>
<dbReference type="GO" id="GO:0016491">
    <property type="term" value="F:oxidoreductase activity"/>
    <property type="evidence" value="ECO:0007669"/>
    <property type="project" value="InterPro"/>
</dbReference>
<reference evidence="12 15" key="2">
    <citation type="submission" date="2021-02" db="EMBL/GenBank/DDBJ databases">
        <title>Draft genome of the type strains Burkholderia anthina DSM16086.</title>
        <authorList>
            <person name="Hertel R."/>
            <person name="Meissner J."/>
            <person name="Poehlein A."/>
            <person name="Daniel R."/>
            <person name="Commichau F.M."/>
        </authorList>
    </citation>
    <scope>NUCLEOTIDE SEQUENCE [LARGE SCALE GENOMIC DNA]</scope>
    <source>
        <strain evidence="12 15">DSM 16086</strain>
    </source>
</reference>
<dbReference type="SMART" id="SM00829">
    <property type="entry name" value="PKS_ER"/>
    <property type="match status" value="1"/>
</dbReference>
<feature type="region of interest" description="C-terminal hotdog fold" evidence="8">
    <location>
        <begin position="1029"/>
        <end position="1176"/>
    </location>
</feature>
<dbReference type="InterPro" id="IPR020843">
    <property type="entry name" value="ER"/>
</dbReference>
<keyword evidence="4" id="KW-0521">NADP</keyword>
<keyword evidence="1" id="KW-0596">Phosphopantetheine</keyword>
<dbReference type="InterPro" id="IPR049552">
    <property type="entry name" value="PKS_DH_N"/>
</dbReference>
<protein>
    <submittedName>
        <fullName evidence="13">Beta-ketoacyl synthase</fullName>
    </submittedName>
    <submittedName>
        <fullName evidence="12">SDR family NAD(P)-dependent oxidoreductase</fullName>
    </submittedName>
</protein>
<name>A0A6P2GCR0_9BURK</name>
<dbReference type="Gene3D" id="3.40.47.10">
    <property type="match status" value="1"/>
</dbReference>
<dbReference type="SUPFAM" id="SSF51735">
    <property type="entry name" value="NAD(P)-binding Rossmann-fold domains"/>
    <property type="match status" value="3"/>
</dbReference>
<dbReference type="InterPro" id="IPR006162">
    <property type="entry name" value="Ppantetheine_attach_site"/>
</dbReference>
<dbReference type="InterPro" id="IPR009081">
    <property type="entry name" value="PP-bd_ACP"/>
</dbReference>
<keyword evidence="2" id="KW-0597">Phosphoprotein</keyword>
<dbReference type="Gene3D" id="3.10.129.110">
    <property type="entry name" value="Polyketide synthase dehydratase"/>
    <property type="match status" value="1"/>
</dbReference>
<dbReference type="Pfam" id="PF13602">
    <property type="entry name" value="ADH_zinc_N_2"/>
    <property type="match status" value="1"/>
</dbReference>
<evidence type="ECO:0000256" key="5">
    <source>
        <dbReference type="ARBA" id="ARBA00023268"/>
    </source>
</evidence>
<dbReference type="Gene3D" id="3.40.366.10">
    <property type="entry name" value="Malonyl-Coenzyme A Acyl Carrier Protein, domain 2"/>
    <property type="match status" value="1"/>
</dbReference>
<dbReference type="InterPro" id="IPR057326">
    <property type="entry name" value="KR_dom"/>
</dbReference>
<evidence type="ECO:0000256" key="4">
    <source>
        <dbReference type="ARBA" id="ARBA00022857"/>
    </source>
</evidence>
<dbReference type="Pfam" id="PF08240">
    <property type="entry name" value="ADH_N"/>
    <property type="match status" value="1"/>
</dbReference>
<dbReference type="Gene3D" id="3.40.50.150">
    <property type="entry name" value="Vaccinia Virus protein VP39"/>
    <property type="match status" value="1"/>
</dbReference>
<dbReference type="InterPro" id="IPR032821">
    <property type="entry name" value="PKS_assoc"/>
</dbReference>
<dbReference type="PROSITE" id="PS50075">
    <property type="entry name" value="CARRIER"/>
    <property type="match status" value="1"/>
</dbReference>
<dbReference type="Gene3D" id="3.30.70.3290">
    <property type="match status" value="1"/>
</dbReference>
<dbReference type="SUPFAM" id="SSF47336">
    <property type="entry name" value="ACP-like"/>
    <property type="match status" value="1"/>
</dbReference>
<dbReference type="InterPro" id="IPR042104">
    <property type="entry name" value="PKS_dehydratase_sf"/>
</dbReference>
<dbReference type="SUPFAM" id="SSF50129">
    <property type="entry name" value="GroES-like"/>
    <property type="match status" value="1"/>
</dbReference>
<dbReference type="SMART" id="SM00826">
    <property type="entry name" value="PKS_DH"/>
    <property type="match status" value="1"/>
</dbReference>
<dbReference type="InterPro" id="IPR049900">
    <property type="entry name" value="PKS_mFAS_DH"/>
</dbReference>
<dbReference type="GO" id="GO:0004312">
    <property type="term" value="F:fatty acid synthase activity"/>
    <property type="evidence" value="ECO:0007669"/>
    <property type="project" value="TreeGrafter"/>
</dbReference>
<dbReference type="InterPro" id="IPR018201">
    <property type="entry name" value="Ketoacyl_synth_AS"/>
</dbReference>
<dbReference type="SMART" id="SM00825">
    <property type="entry name" value="PKS_KS"/>
    <property type="match status" value="1"/>
</dbReference>
<dbReference type="InterPro" id="IPR036736">
    <property type="entry name" value="ACP-like_sf"/>
</dbReference>
<keyword evidence="15" id="KW-1185">Reference proteome</keyword>
<dbReference type="InterPro" id="IPR029063">
    <property type="entry name" value="SAM-dependent_MTases_sf"/>
</dbReference>
<dbReference type="SUPFAM" id="SSF55048">
    <property type="entry name" value="Probable ACP-binding domain of malonyl-CoA ACP transacylase"/>
    <property type="match status" value="1"/>
</dbReference>
<dbReference type="SMART" id="SM00822">
    <property type="entry name" value="PKS_KR"/>
    <property type="match status" value="1"/>
</dbReference>
<dbReference type="CDD" id="cd05195">
    <property type="entry name" value="enoyl_red"/>
    <property type="match status" value="1"/>
</dbReference>
<dbReference type="Proteomes" id="UP000494201">
    <property type="component" value="Unassembled WGS sequence"/>
</dbReference>
<keyword evidence="6" id="KW-0012">Acyltransferase</keyword>
<dbReference type="Pfam" id="PF14765">
    <property type="entry name" value="PS-DH"/>
    <property type="match status" value="1"/>
</dbReference>
<dbReference type="GeneID" id="56502085"/>
<dbReference type="InterPro" id="IPR014030">
    <property type="entry name" value="Ketoacyl_synth_N"/>
</dbReference>
<dbReference type="InterPro" id="IPR036291">
    <property type="entry name" value="NAD(P)-bd_dom_sf"/>
</dbReference>
<dbReference type="SUPFAM" id="SSF53335">
    <property type="entry name" value="S-adenosyl-L-methionine-dependent methyltransferases"/>
    <property type="match status" value="1"/>
</dbReference>
<gene>
    <name evidence="13" type="ORF">BAN20980_04029</name>
    <name evidence="12" type="ORF">JQK92_05775</name>
</gene>
<dbReference type="InterPro" id="IPR020806">
    <property type="entry name" value="PKS_PP-bd"/>
</dbReference>
<dbReference type="InterPro" id="IPR016039">
    <property type="entry name" value="Thiolase-like"/>
</dbReference>
<dbReference type="InterPro" id="IPR014043">
    <property type="entry name" value="Acyl_transferase_dom"/>
</dbReference>
<reference evidence="13 14" key="1">
    <citation type="submission" date="2019-09" db="EMBL/GenBank/DDBJ databases">
        <authorList>
            <person name="Depoorter E."/>
        </authorList>
    </citation>
    <scope>NUCLEOTIDE SEQUENCE [LARGE SCALE GENOMIC DNA]</scope>
    <source>
        <strain evidence="13">LMG 20980</strain>
    </source>
</reference>
<feature type="active site" description="Proton acceptor; for dehydratase activity" evidence="8">
    <location>
        <position position="926"/>
    </location>
</feature>
<dbReference type="InterPro" id="IPR016036">
    <property type="entry name" value="Malonyl_transacylase_ACP-bd"/>
</dbReference>
<proteinExistence type="predicted"/>
<feature type="region of interest" description="N-terminal hotdog fold" evidence="8">
    <location>
        <begin position="896"/>
        <end position="1016"/>
    </location>
</feature>
<dbReference type="SUPFAM" id="SSF53901">
    <property type="entry name" value="Thiolase-like"/>
    <property type="match status" value="1"/>
</dbReference>
<dbReference type="Gene3D" id="1.10.1200.10">
    <property type="entry name" value="ACP-like"/>
    <property type="match status" value="1"/>
</dbReference>
<evidence type="ECO:0000313" key="15">
    <source>
        <dbReference type="Proteomes" id="UP000755577"/>
    </source>
</evidence>
<dbReference type="SUPFAM" id="SSF52151">
    <property type="entry name" value="FabD/lysophospholipase-like"/>
    <property type="match status" value="1"/>
</dbReference>
<evidence type="ECO:0000256" key="7">
    <source>
        <dbReference type="ARBA" id="ARBA00054155"/>
    </source>
</evidence>
<evidence type="ECO:0000259" key="11">
    <source>
        <dbReference type="PROSITE" id="PS52019"/>
    </source>
</evidence>
<evidence type="ECO:0000313" key="12">
    <source>
        <dbReference type="EMBL" id="MBM2765935.1"/>
    </source>
</evidence>
<dbReference type="InterPro" id="IPR050091">
    <property type="entry name" value="PKS_NRPS_Biosynth_Enz"/>
</dbReference>
<dbReference type="Proteomes" id="UP000755577">
    <property type="component" value="Unassembled WGS sequence"/>
</dbReference>
<dbReference type="InterPro" id="IPR020807">
    <property type="entry name" value="PKS_DH"/>
</dbReference>
<dbReference type="EMBL" id="JAFCIQ010000003">
    <property type="protein sequence ID" value="MBM2765935.1"/>
    <property type="molecule type" value="Genomic_DNA"/>
</dbReference>
<dbReference type="InterPro" id="IPR049551">
    <property type="entry name" value="PKS_DH_C"/>
</dbReference>
<dbReference type="Pfam" id="PF00698">
    <property type="entry name" value="Acyl_transf_1"/>
    <property type="match status" value="1"/>
</dbReference>
<dbReference type="PROSITE" id="PS00606">
    <property type="entry name" value="KS3_1"/>
    <property type="match status" value="1"/>
</dbReference>
<evidence type="ECO:0000256" key="8">
    <source>
        <dbReference type="PROSITE-ProRule" id="PRU01363"/>
    </source>
</evidence>
<dbReference type="Gene3D" id="3.90.180.10">
    <property type="entry name" value="Medium-chain alcohol dehydrogenases, catalytic domain"/>
    <property type="match status" value="1"/>
</dbReference>
<dbReference type="GO" id="GO:0006633">
    <property type="term" value="P:fatty acid biosynthetic process"/>
    <property type="evidence" value="ECO:0007669"/>
    <property type="project" value="InterPro"/>
</dbReference>
<dbReference type="InterPro" id="IPR013968">
    <property type="entry name" value="PKS_KR"/>
</dbReference>
<dbReference type="Pfam" id="PF00550">
    <property type="entry name" value="PP-binding"/>
    <property type="match status" value="1"/>
</dbReference>
<keyword evidence="3" id="KW-0808">Transferase</keyword>
<feature type="domain" description="Ketosynthase family 3 (KS3)" evidence="10">
    <location>
        <begin position="2"/>
        <end position="424"/>
    </location>
</feature>
<dbReference type="Pfam" id="PF02801">
    <property type="entry name" value="Ketoacyl-synt_C"/>
    <property type="match status" value="1"/>
</dbReference>
<dbReference type="EMBL" id="CABVLY010000016">
    <property type="protein sequence ID" value="VVU51307.1"/>
    <property type="molecule type" value="Genomic_DNA"/>
</dbReference>